<accession>X0S2B9</accession>
<name>X0S2B9_9ZZZZ</name>
<dbReference type="InterPro" id="IPR036866">
    <property type="entry name" value="RibonucZ/Hydroxyglut_hydro"/>
</dbReference>
<sequence length="62" mass="7458">DPHELELLYGFNKHRLNFSLYIWKVGGKFIYPDDKDKKRYEYPQGGDDSFTDEPNIPFRSFL</sequence>
<evidence type="ECO:0000313" key="1">
    <source>
        <dbReference type="EMBL" id="GAF70072.1"/>
    </source>
</evidence>
<reference evidence="1" key="1">
    <citation type="journal article" date="2014" name="Front. Microbiol.">
        <title>High frequency of phylogenetically diverse reductive dehalogenase-homologous genes in deep subseafloor sedimentary metagenomes.</title>
        <authorList>
            <person name="Kawai M."/>
            <person name="Futagami T."/>
            <person name="Toyoda A."/>
            <person name="Takaki Y."/>
            <person name="Nishi S."/>
            <person name="Hori S."/>
            <person name="Arai W."/>
            <person name="Tsubouchi T."/>
            <person name="Morono Y."/>
            <person name="Uchiyama I."/>
            <person name="Ito T."/>
            <person name="Fujiyama A."/>
            <person name="Inagaki F."/>
            <person name="Takami H."/>
        </authorList>
    </citation>
    <scope>NUCLEOTIDE SEQUENCE</scope>
    <source>
        <strain evidence="1">Expedition CK06-06</strain>
    </source>
</reference>
<dbReference type="EMBL" id="BARS01009118">
    <property type="protein sequence ID" value="GAF70072.1"/>
    <property type="molecule type" value="Genomic_DNA"/>
</dbReference>
<feature type="non-terminal residue" evidence="1">
    <location>
        <position position="1"/>
    </location>
</feature>
<organism evidence="1">
    <name type="scientific">marine sediment metagenome</name>
    <dbReference type="NCBI Taxonomy" id="412755"/>
    <lineage>
        <taxon>unclassified sequences</taxon>
        <taxon>metagenomes</taxon>
        <taxon>ecological metagenomes</taxon>
    </lineage>
</organism>
<comment type="caution">
    <text evidence="1">The sequence shown here is derived from an EMBL/GenBank/DDBJ whole genome shotgun (WGS) entry which is preliminary data.</text>
</comment>
<dbReference type="AlphaFoldDB" id="X0S2B9"/>
<proteinExistence type="predicted"/>
<protein>
    <submittedName>
        <fullName evidence="1">Uncharacterized protein</fullName>
    </submittedName>
</protein>
<gene>
    <name evidence="1" type="ORF">S01H1_17217</name>
</gene>
<dbReference type="Gene3D" id="3.60.15.10">
    <property type="entry name" value="Ribonuclease Z/Hydroxyacylglutathione hydrolase-like"/>
    <property type="match status" value="1"/>
</dbReference>